<name>A0ABX1V707_9PLAN</name>
<dbReference type="EMBL" id="WTPX01000002">
    <property type="protein sequence ID" value="NNJ24044.1"/>
    <property type="molecule type" value="Genomic_DNA"/>
</dbReference>
<dbReference type="SUPFAM" id="SSF53335">
    <property type="entry name" value="S-adenosyl-L-methionine-dependent methyltransferases"/>
    <property type="match status" value="1"/>
</dbReference>
<gene>
    <name evidence="5" type="primary">rlmL</name>
    <name evidence="5" type="ORF">LzC2_00910</name>
</gene>
<evidence type="ECO:0000256" key="2">
    <source>
        <dbReference type="ARBA" id="ARBA00022679"/>
    </source>
</evidence>
<comment type="caution">
    <text evidence="5">The sequence shown here is derived from an EMBL/GenBank/DDBJ whole genome shotgun (WGS) entry which is preliminary data.</text>
</comment>
<protein>
    <submittedName>
        <fullName evidence="5">Ribosomal RNA large subunit methyltransferase K/L</fullName>
    </submittedName>
</protein>
<dbReference type="PROSITE" id="PS00092">
    <property type="entry name" value="N6_MTASE"/>
    <property type="match status" value="1"/>
</dbReference>
<dbReference type="SMART" id="SM00981">
    <property type="entry name" value="THUMP"/>
    <property type="match status" value="1"/>
</dbReference>
<dbReference type="InterPro" id="IPR004114">
    <property type="entry name" value="THUMP_dom"/>
</dbReference>
<dbReference type="Pfam" id="PF01170">
    <property type="entry name" value="UPF0020"/>
    <property type="match status" value="1"/>
</dbReference>
<dbReference type="Gene3D" id="3.30.2130.30">
    <property type="match status" value="1"/>
</dbReference>
<accession>A0ABX1V707</accession>
<organism evidence="5 6">
    <name type="scientific">Alienimonas chondri</name>
    <dbReference type="NCBI Taxonomy" id="2681879"/>
    <lineage>
        <taxon>Bacteria</taxon>
        <taxon>Pseudomonadati</taxon>
        <taxon>Planctomycetota</taxon>
        <taxon>Planctomycetia</taxon>
        <taxon>Planctomycetales</taxon>
        <taxon>Planctomycetaceae</taxon>
        <taxon>Alienimonas</taxon>
    </lineage>
</organism>
<dbReference type="InterPro" id="IPR000241">
    <property type="entry name" value="RlmKL-like_Mtase"/>
</dbReference>
<dbReference type="InterPro" id="IPR054170">
    <property type="entry name" value="RlmL_1st"/>
</dbReference>
<keyword evidence="3" id="KW-0694">RNA-binding</keyword>
<dbReference type="Pfam" id="PF22020">
    <property type="entry name" value="RlmL_1st"/>
    <property type="match status" value="1"/>
</dbReference>
<sequence>MPLLLQATAAFGLEAVVGRELTALGLPPTETEDGRVRFEGEPVDLVRANLWLRAADRVQVVAEEFDCTDFDQFFEVVGAIDWTRWIPYDAAFPITARSVRSALGHVPTLQSMAKKAIAEALCEARGDAPGSPVPEVGPPVPIEVNVRKDHVSLLLDTTGPGLHKRGYRDLSGPAPMKETLAAGIVLLSVWDRERPLLDPCCGTGTLPIEAALIGRNMAPGLQREFVAEGWPLAPPDLWAEQRAAATEAALPPLDSPLQGGDLDRNAVSAARHHAERAGVGDDIHFQQRPIAEAGSKGSHGVLLANPPYGERLGDADTVHQDLAALFNRLEDWSAAVLTPHPAFATMVGRKANRRRKLYNGTLACTLHQYLGPKPPSLTGSPV</sequence>
<dbReference type="GO" id="GO:0032259">
    <property type="term" value="P:methylation"/>
    <property type="evidence" value="ECO:0007669"/>
    <property type="project" value="UniProtKB-KW"/>
</dbReference>
<dbReference type="InterPro" id="IPR002052">
    <property type="entry name" value="DNA_methylase_N6_adenine_CS"/>
</dbReference>
<keyword evidence="2" id="KW-0808">Transferase</keyword>
<dbReference type="InterPro" id="IPR029063">
    <property type="entry name" value="SAM-dependent_MTases_sf"/>
</dbReference>
<dbReference type="PANTHER" id="PTHR47313:SF1">
    <property type="entry name" value="RIBOSOMAL RNA LARGE SUBUNIT METHYLTRANSFERASE K_L"/>
    <property type="match status" value="1"/>
</dbReference>
<proteinExistence type="predicted"/>
<dbReference type="CDD" id="cd11715">
    <property type="entry name" value="THUMP_AdoMetMT"/>
    <property type="match status" value="1"/>
</dbReference>
<reference evidence="5 6" key="1">
    <citation type="journal article" date="2020" name="Syst. Appl. Microbiol.">
        <title>Alienimonas chondri sp. nov., a novel planctomycete isolated from the biofilm of the red alga Chondrus crispus.</title>
        <authorList>
            <person name="Vitorino I."/>
            <person name="Albuquerque L."/>
            <person name="Wiegand S."/>
            <person name="Kallscheuer N."/>
            <person name="da Costa M.S."/>
            <person name="Lobo-da-Cunha A."/>
            <person name="Jogler C."/>
            <person name="Lage O.M."/>
        </authorList>
    </citation>
    <scope>NUCLEOTIDE SEQUENCE [LARGE SCALE GENOMIC DNA]</scope>
    <source>
        <strain evidence="5 6">LzC2</strain>
    </source>
</reference>
<keyword evidence="6" id="KW-1185">Reference proteome</keyword>
<dbReference type="PANTHER" id="PTHR47313">
    <property type="entry name" value="RIBOSOMAL RNA LARGE SUBUNIT METHYLTRANSFERASE K/L"/>
    <property type="match status" value="1"/>
</dbReference>
<dbReference type="Pfam" id="PF02926">
    <property type="entry name" value="THUMP"/>
    <property type="match status" value="1"/>
</dbReference>
<feature type="domain" description="THUMP" evidence="4">
    <location>
        <begin position="44"/>
        <end position="157"/>
    </location>
</feature>
<dbReference type="RefSeq" id="WP_171182554.1">
    <property type="nucleotide sequence ID" value="NZ_WTPX01000002.1"/>
</dbReference>
<dbReference type="Gene3D" id="3.40.50.150">
    <property type="entry name" value="Vaccinia Virus protein VP39"/>
    <property type="match status" value="1"/>
</dbReference>
<evidence type="ECO:0000313" key="5">
    <source>
        <dbReference type="EMBL" id="NNJ24044.1"/>
    </source>
</evidence>
<evidence type="ECO:0000259" key="4">
    <source>
        <dbReference type="PROSITE" id="PS51165"/>
    </source>
</evidence>
<evidence type="ECO:0000256" key="1">
    <source>
        <dbReference type="ARBA" id="ARBA00022603"/>
    </source>
</evidence>
<dbReference type="PROSITE" id="PS51165">
    <property type="entry name" value="THUMP"/>
    <property type="match status" value="1"/>
</dbReference>
<dbReference type="Proteomes" id="UP000609651">
    <property type="component" value="Unassembled WGS sequence"/>
</dbReference>
<dbReference type="GO" id="GO:0008168">
    <property type="term" value="F:methyltransferase activity"/>
    <property type="evidence" value="ECO:0007669"/>
    <property type="project" value="UniProtKB-KW"/>
</dbReference>
<keyword evidence="1 5" id="KW-0489">Methyltransferase</keyword>
<evidence type="ECO:0000313" key="6">
    <source>
        <dbReference type="Proteomes" id="UP000609651"/>
    </source>
</evidence>
<evidence type="ECO:0000256" key="3">
    <source>
        <dbReference type="PROSITE-ProRule" id="PRU00529"/>
    </source>
</evidence>